<protein>
    <submittedName>
        <fullName evidence="1">Uncharacterized protein</fullName>
    </submittedName>
</protein>
<comment type="caution">
    <text evidence="1">The sequence shown here is derived from an EMBL/GenBank/DDBJ whole genome shotgun (WGS) entry which is preliminary data.</text>
</comment>
<organism evidence="1 2">
    <name type="scientific">Hyalomma asiaticum</name>
    <name type="common">Tick</name>
    <dbReference type="NCBI Taxonomy" id="266040"/>
    <lineage>
        <taxon>Eukaryota</taxon>
        <taxon>Metazoa</taxon>
        <taxon>Ecdysozoa</taxon>
        <taxon>Arthropoda</taxon>
        <taxon>Chelicerata</taxon>
        <taxon>Arachnida</taxon>
        <taxon>Acari</taxon>
        <taxon>Parasitiformes</taxon>
        <taxon>Ixodida</taxon>
        <taxon>Ixodoidea</taxon>
        <taxon>Ixodidae</taxon>
        <taxon>Hyalomminae</taxon>
        <taxon>Hyalomma</taxon>
    </lineage>
</organism>
<keyword evidence="2" id="KW-1185">Reference proteome</keyword>
<name>A0ACB7S2U0_HYAAI</name>
<evidence type="ECO:0000313" key="1">
    <source>
        <dbReference type="EMBL" id="KAH6928039.1"/>
    </source>
</evidence>
<sequence>MEDQDLAILCFQHCEKRANVLCLRLPKCCPICGLELEDAELRVPPFRIPYPFRNSQKSPCCVVIKPSKGDFLHLYSSSLDLHTGVTDSKGQVHEYDKEGLKVAKQPSWSQCIAVPVITDEGTAWHEFWDYTLSVTESQDAWDSKRYDEKEHNCYSFVIAFLRNLQIPQLRPSLKDKLTFSSDFLVPQTKNVARYIALYRKLLQDGTRVIRSAPSPRSLPRLCSADQARESGALAHPVYYRCRCVCVLGCEPAARTRRIPAAAPRLDSDGFPRVAKRGAEKKLAERNPMRRLERERPAAPSAAAVGLFDPVASLLLLRRRPHRCAPPGRLAAARCCFSFPRPPPPPTPSARRILPPFPNFFPLALVCAVLVRRRWPVEIGRQDLASPRRRDSITIPAVRSGAARRPVERPLQRRPPAACPKALTLVPSSGAAKPVRAAVTRRPSAVAARRESGLTEDGPAGRPPLPGLEGKPRQQSVRF</sequence>
<accession>A0ACB7S2U0</accession>
<dbReference type="Proteomes" id="UP000821845">
    <property type="component" value="Chromosome 6"/>
</dbReference>
<evidence type="ECO:0000313" key="2">
    <source>
        <dbReference type="Proteomes" id="UP000821845"/>
    </source>
</evidence>
<dbReference type="EMBL" id="CM023486">
    <property type="protein sequence ID" value="KAH6928039.1"/>
    <property type="molecule type" value="Genomic_DNA"/>
</dbReference>
<gene>
    <name evidence="1" type="ORF">HPB50_010619</name>
</gene>
<proteinExistence type="predicted"/>
<reference evidence="1" key="1">
    <citation type="submission" date="2020-05" db="EMBL/GenBank/DDBJ databases">
        <title>Large-scale comparative analyses of tick genomes elucidate their genetic diversity and vector capacities.</title>
        <authorList>
            <person name="Jia N."/>
            <person name="Wang J."/>
            <person name="Shi W."/>
            <person name="Du L."/>
            <person name="Sun Y."/>
            <person name="Zhan W."/>
            <person name="Jiang J."/>
            <person name="Wang Q."/>
            <person name="Zhang B."/>
            <person name="Ji P."/>
            <person name="Sakyi L.B."/>
            <person name="Cui X."/>
            <person name="Yuan T."/>
            <person name="Jiang B."/>
            <person name="Yang W."/>
            <person name="Lam T.T.-Y."/>
            <person name="Chang Q."/>
            <person name="Ding S."/>
            <person name="Wang X."/>
            <person name="Zhu J."/>
            <person name="Ruan X."/>
            <person name="Zhao L."/>
            <person name="Wei J."/>
            <person name="Que T."/>
            <person name="Du C."/>
            <person name="Cheng J."/>
            <person name="Dai P."/>
            <person name="Han X."/>
            <person name="Huang E."/>
            <person name="Gao Y."/>
            <person name="Liu J."/>
            <person name="Shao H."/>
            <person name="Ye R."/>
            <person name="Li L."/>
            <person name="Wei W."/>
            <person name="Wang X."/>
            <person name="Wang C."/>
            <person name="Yang T."/>
            <person name="Huo Q."/>
            <person name="Li W."/>
            <person name="Guo W."/>
            <person name="Chen H."/>
            <person name="Zhou L."/>
            <person name="Ni X."/>
            <person name="Tian J."/>
            <person name="Zhou Y."/>
            <person name="Sheng Y."/>
            <person name="Liu T."/>
            <person name="Pan Y."/>
            <person name="Xia L."/>
            <person name="Li J."/>
            <person name="Zhao F."/>
            <person name="Cao W."/>
        </authorList>
    </citation>
    <scope>NUCLEOTIDE SEQUENCE</scope>
    <source>
        <strain evidence="1">Hyas-2018</strain>
    </source>
</reference>